<keyword evidence="7 8" id="KW-0472">Membrane</keyword>
<dbReference type="Proteomes" id="UP000645257">
    <property type="component" value="Unassembled WGS sequence"/>
</dbReference>
<keyword evidence="10" id="KW-1185">Reference proteome</keyword>
<feature type="transmembrane region" description="Helical" evidence="8">
    <location>
        <begin position="37"/>
        <end position="57"/>
    </location>
</feature>
<evidence type="ECO:0000313" key="10">
    <source>
        <dbReference type="Proteomes" id="UP000645257"/>
    </source>
</evidence>
<gene>
    <name evidence="9" type="primary">ywkB</name>
    <name evidence="9" type="ORF">GCM10011289_25660</name>
</gene>
<dbReference type="GO" id="GO:0005886">
    <property type="term" value="C:plasma membrane"/>
    <property type="evidence" value="ECO:0007669"/>
    <property type="project" value="UniProtKB-SubCell"/>
</dbReference>
<feature type="transmembrane region" description="Helical" evidence="8">
    <location>
        <begin position="171"/>
        <end position="192"/>
    </location>
</feature>
<accession>A0A918UB52</accession>
<feature type="transmembrane region" description="Helical" evidence="8">
    <location>
        <begin position="100"/>
        <end position="120"/>
    </location>
</feature>
<organism evidence="9 10">
    <name type="scientific">Paludibacterium paludis</name>
    <dbReference type="NCBI Taxonomy" id="1225769"/>
    <lineage>
        <taxon>Bacteria</taxon>
        <taxon>Pseudomonadati</taxon>
        <taxon>Pseudomonadota</taxon>
        <taxon>Betaproteobacteria</taxon>
        <taxon>Neisseriales</taxon>
        <taxon>Chromobacteriaceae</taxon>
        <taxon>Paludibacterium</taxon>
    </lineage>
</organism>
<dbReference type="RefSeq" id="WP_189534939.1">
    <property type="nucleotide sequence ID" value="NZ_BMYX01000015.1"/>
</dbReference>
<feature type="transmembrane region" description="Helical" evidence="8">
    <location>
        <begin position="63"/>
        <end position="88"/>
    </location>
</feature>
<reference evidence="9" key="2">
    <citation type="submission" date="2020-09" db="EMBL/GenBank/DDBJ databases">
        <authorList>
            <person name="Sun Q."/>
            <person name="Kim S."/>
        </authorList>
    </citation>
    <scope>NUCLEOTIDE SEQUENCE</scope>
    <source>
        <strain evidence="9">KCTC 32182</strain>
    </source>
</reference>
<protein>
    <submittedName>
        <fullName evidence="9">Transporter YwkB</fullName>
    </submittedName>
</protein>
<dbReference type="PANTHER" id="PTHR36838:SF1">
    <property type="entry name" value="SLR1864 PROTEIN"/>
    <property type="match status" value="1"/>
</dbReference>
<evidence type="ECO:0000256" key="7">
    <source>
        <dbReference type="ARBA" id="ARBA00023136"/>
    </source>
</evidence>
<dbReference type="Pfam" id="PF03547">
    <property type="entry name" value="Mem_trans"/>
    <property type="match status" value="1"/>
</dbReference>
<dbReference type="PANTHER" id="PTHR36838">
    <property type="entry name" value="AUXIN EFFLUX CARRIER FAMILY PROTEIN"/>
    <property type="match status" value="1"/>
</dbReference>
<feature type="transmembrane region" description="Helical" evidence="8">
    <location>
        <begin position="126"/>
        <end position="147"/>
    </location>
</feature>
<keyword evidence="5 8" id="KW-0812">Transmembrane</keyword>
<evidence type="ECO:0000256" key="4">
    <source>
        <dbReference type="ARBA" id="ARBA00022475"/>
    </source>
</evidence>
<dbReference type="AlphaFoldDB" id="A0A918UB52"/>
<comment type="subcellular location">
    <subcellularLocation>
        <location evidence="1">Cell membrane</location>
        <topology evidence="1">Multi-pass membrane protein</topology>
    </subcellularLocation>
</comment>
<dbReference type="GO" id="GO:0055085">
    <property type="term" value="P:transmembrane transport"/>
    <property type="evidence" value="ECO:0007669"/>
    <property type="project" value="InterPro"/>
</dbReference>
<keyword evidence="3" id="KW-0813">Transport</keyword>
<feature type="transmembrane region" description="Helical" evidence="8">
    <location>
        <begin position="284"/>
        <end position="307"/>
    </location>
</feature>
<keyword evidence="4" id="KW-1003">Cell membrane</keyword>
<dbReference type="InterPro" id="IPR004776">
    <property type="entry name" value="Mem_transp_PIN-like"/>
</dbReference>
<feature type="transmembrane region" description="Helical" evidence="8">
    <location>
        <begin position="198"/>
        <end position="218"/>
    </location>
</feature>
<dbReference type="InterPro" id="IPR038770">
    <property type="entry name" value="Na+/solute_symporter_sf"/>
</dbReference>
<reference evidence="9" key="1">
    <citation type="journal article" date="2014" name="Int. J. Syst. Evol. Microbiol.">
        <title>Complete genome sequence of Corynebacterium casei LMG S-19264T (=DSM 44701T), isolated from a smear-ripened cheese.</title>
        <authorList>
            <consortium name="US DOE Joint Genome Institute (JGI-PGF)"/>
            <person name="Walter F."/>
            <person name="Albersmeier A."/>
            <person name="Kalinowski J."/>
            <person name="Ruckert C."/>
        </authorList>
    </citation>
    <scope>NUCLEOTIDE SEQUENCE</scope>
    <source>
        <strain evidence="9">KCTC 32182</strain>
    </source>
</reference>
<comment type="caution">
    <text evidence="9">The sequence shown here is derived from an EMBL/GenBank/DDBJ whole genome shotgun (WGS) entry which is preliminary data.</text>
</comment>
<dbReference type="EMBL" id="BMYX01000015">
    <property type="protein sequence ID" value="GGY20884.1"/>
    <property type="molecule type" value="Genomic_DNA"/>
</dbReference>
<dbReference type="Gene3D" id="1.20.1530.20">
    <property type="match status" value="1"/>
</dbReference>
<keyword evidence="6 8" id="KW-1133">Transmembrane helix</keyword>
<evidence type="ECO:0000256" key="1">
    <source>
        <dbReference type="ARBA" id="ARBA00004651"/>
    </source>
</evidence>
<evidence type="ECO:0000256" key="2">
    <source>
        <dbReference type="ARBA" id="ARBA00010145"/>
    </source>
</evidence>
<sequence length="310" mass="32487">MSVVANVLAPVIPVAIVIGLGYLAGRLRRMTRQDSQLISRLVLEWVFPAMLFCGMAGTPRAKLLDGAFIACALLCLMGLYLVVLLAGLRASDRRVATLRAFVCAFPDAAFMGIPILSMLFGPSSLYSVLVVNLVSSLVMIPLTAVLLERGAGDDRLAAFGRAVAISVRRPLVWAPLAGIALSLAGIAMPAAVSAGFTMLGSATPGVSLFGLGLIMSGVSLRLSREVLVNAVVKNLVHPVLAMGLLWLFGIHGALARELFLLAALPSATMTAMFASEAQVYEAEASGSILLGTVLSLVSFSLAIHFCAMLF</sequence>
<evidence type="ECO:0000256" key="8">
    <source>
        <dbReference type="SAM" id="Phobius"/>
    </source>
</evidence>
<feature type="transmembrane region" description="Helical" evidence="8">
    <location>
        <begin position="6"/>
        <end position="25"/>
    </location>
</feature>
<evidence type="ECO:0000256" key="3">
    <source>
        <dbReference type="ARBA" id="ARBA00022448"/>
    </source>
</evidence>
<evidence type="ECO:0000313" key="9">
    <source>
        <dbReference type="EMBL" id="GGY20884.1"/>
    </source>
</evidence>
<evidence type="ECO:0000256" key="6">
    <source>
        <dbReference type="ARBA" id="ARBA00022989"/>
    </source>
</evidence>
<name>A0A918UB52_9NEIS</name>
<evidence type="ECO:0000256" key="5">
    <source>
        <dbReference type="ARBA" id="ARBA00022692"/>
    </source>
</evidence>
<proteinExistence type="inferred from homology"/>
<comment type="similarity">
    <text evidence="2">Belongs to the auxin efflux carrier (TC 2.A.69) family.</text>
</comment>